<organism evidence="2 3">
    <name type="scientific">Cuscuta europaea</name>
    <name type="common">European dodder</name>
    <dbReference type="NCBI Taxonomy" id="41803"/>
    <lineage>
        <taxon>Eukaryota</taxon>
        <taxon>Viridiplantae</taxon>
        <taxon>Streptophyta</taxon>
        <taxon>Embryophyta</taxon>
        <taxon>Tracheophyta</taxon>
        <taxon>Spermatophyta</taxon>
        <taxon>Magnoliopsida</taxon>
        <taxon>eudicotyledons</taxon>
        <taxon>Gunneridae</taxon>
        <taxon>Pentapetalae</taxon>
        <taxon>asterids</taxon>
        <taxon>lamiids</taxon>
        <taxon>Solanales</taxon>
        <taxon>Convolvulaceae</taxon>
        <taxon>Cuscuteae</taxon>
        <taxon>Cuscuta</taxon>
        <taxon>Cuscuta subgen. Cuscuta</taxon>
    </lineage>
</organism>
<dbReference type="PANTHER" id="PTHR31973:SF195">
    <property type="entry name" value="MUDR FAMILY TRANSPOSASE"/>
    <property type="match status" value="1"/>
</dbReference>
<proteinExistence type="predicted"/>
<dbReference type="EMBL" id="CAMAPE010000010">
    <property type="protein sequence ID" value="CAH9078386.1"/>
    <property type="molecule type" value="Genomic_DNA"/>
</dbReference>
<evidence type="ECO:0000313" key="3">
    <source>
        <dbReference type="Proteomes" id="UP001152484"/>
    </source>
</evidence>
<gene>
    <name evidence="2" type="ORF">CEURO_LOCUS6694</name>
</gene>
<accession>A0A9P0YWW6</accession>
<protein>
    <recommendedName>
        <fullName evidence="4">Transposase MuDR plant domain-containing protein</fullName>
    </recommendedName>
</protein>
<sequence>MVGGITAKCFRTMNLPVINSGEESDDLDYEQSFSSDAYSSTSDDGDEEVDTTWANVELQESHVEPVDSEPERIEVGAVYSSYDVLKEAVAKENIRQFCQFRTDDKRSRSWKAVCIDLSLCTWHIQAGEGMTSKKWKVKKYQPHHSCREDPKMARDDKILTAKIIASEIAPKVKVNPDYNIKLIMSDMYETFNIRVSYKKAWNGRLIALECKFGNWEASYNELPMLLEAIQFSNPGPVVHLQSQQTGTPHTSEFR</sequence>
<evidence type="ECO:0000313" key="2">
    <source>
        <dbReference type="EMBL" id="CAH9078386.1"/>
    </source>
</evidence>
<feature type="region of interest" description="Disordered" evidence="1">
    <location>
        <begin position="21"/>
        <end position="49"/>
    </location>
</feature>
<dbReference type="AlphaFoldDB" id="A0A9P0YWW6"/>
<evidence type="ECO:0000256" key="1">
    <source>
        <dbReference type="SAM" id="MobiDB-lite"/>
    </source>
</evidence>
<comment type="caution">
    <text evidence="2">The sequence shown here is derived from an EMBL/GenBank/DDBJ whole genome shotgun (WGS) entry which is preliminary data.</text>
</comment>
<reference evidence="2" key="1">
    <citation type="submission" date="2022-07" db="EMBL/GenBank/DDBJ databases">
        <authorList>
            <person name="Macas J."/>
            <person name="Novak P."/>
            <person name="Neumann P."/>
        </authorList>
    </citation>
    <scope>NUCLEOTIDE SEQUENCE</scope>
</reference>
<dbReference type="Proteomes" id="UP001152484">
    <property type="component" value="Unassembled WGS sequence"/>
</dbReference>
<keyword evidence="3" id="KW-1185">Reference proteome</keyword>
<feature type="compositionally biased region" description="Low complexity" evidence="1">
    <location>
        <begin position="32"/>
        <end position="42"/>
    </location>
</feature>
<name>A0A9P0YWW6_CUSEU</name>
<dbReference type="PANTHER" id="PTHR31973">
    <property type="entry name" value="POLYPROTEIN, PUTATIVE-RELATED"/>
    <property type="match status" value="1"/>
</dbReference>
<dbReference type="OrthoDB" id="1410710at2759"/>
<evidence type="ECO:0008006" key="4">
    <source>
        <dbReference type="Google" id="ProtNLM"/>
    </source>
</evidence>